<evidence type="ECO:0000313" key="2">
    <source>
        <dbReference type="Proteomes" id="UP001593940"/>
    </source>
</evidence>
<evidence type="ECO:0000313" key="1">
    <source>
        <dbReference type="EMBL" id="MFC1456448.1"/>
    </source>
</evidence>
<keyword evidence="2" id="KW-1185">Reference proteome</keyword>
<gene>
    <name evidence="1" type="ORF">ACETIH_06875</name>
</gene>
<organism evidence="1 2">
    <name type="scientific">Microvirga arabica</name>
    <dbReference type="NCBI Taxonomy" id="1128671"/>
    <lineage>
        <taxon>Bacteria</taxon>
        <taxon>Pseudomonadati</taxon>
        <taxon>Pseudomonadota</taxon>
        <taxon>Alphaproteobacteria</taxon>
        <taxon>Hyphomicrobiales</taxon>
        <taxon>Methylobacteriaceae</taxon>
        <taxon>Microvirga</taxon>
    </lineage>
</organism>
<comment type="caution">
    <text evidence="1">The sequence shown here is derived from an EMBL/GenBank/DDBJ whole genome shotgun (WGS) entry which is preliminary data.</text>
</comment>
<reference evidence="1 2" key="1">
    <citation type="submission" date="2024-09" db="EMBL/GenBank/DDBJ databases">
        <title>Nodulacao em especies de Leguminosae Basais da Amazonia e Caracterizacao dos Rizobios e Bacterias Associadas aos Nodulos.</title>
        <authorList>
            <person name="Jambeiro I.C.A."/>
            <person name="Lopes I.S."/>
            <person name="Aguiar E.R.G.R."/>
            <person name="Santos A.F.J."/>
            <person name="Dos Santos J.M.F."/>
            <person name="Gross E."/>
        </authorList>
    </citation>
    <scope>NUCLEOTIDE SEQUENCE [LARGE SCALE GENOMIC DNA]</scope>
    <source>
        <strain evidence="1 2">BRUESC1165</strain>
    </source>
</reference>
<protein>
    <submittedName>
        <fullName evidence="1">Uncharacterized protein</fullName>
    </submittedName>
</protein>
<accession>A0ABV6Y593</accession>
<dbReference type="RefSeq" id="WP_203272588.1">
    <property type="nucleotide sequence ID" value="NZ_JAFBID010000026.1"/>
</dbReference>
<dbReference type="Proteomes" id="UP001593940">
    <property type="component" value="Unassembled WGS sequence"/>
</dbReference>
<dbReference type="EMBL" id="JBHOMY010000016">
    <property type="protein sequence ID" value="MFC1456448.1"/>
    <property type="molecule type" value="Genomic_DNA"/>
</dbReference>
<sequence>MRHEALLATAQRDPSLGSVTVGAGLLQVGGKVIAAEEFLGPDRLVDLDGDGLSAA</sequence>
<name>A0ABV6Y593_9HYPH</name>
<proteinExistence type="predicted"/>